<keyword evidence="2" id="KW-1185">Reference proteome</keyword>
<proteinExistence type="predicted"/>
<name>A0A917D714_9BACL</name>
<organism evidence="1 2">
    <name type="scientific">Paenibacillus albidus</name>
    <dbReference type="NCBI Taxonomy" id="2041023"/>
    <lineage>
        <taxon>Bacteria</taxon>
        <taxon>Bacillati</taxon>
        <taxon>Bacillota</taxon>
        <taxon>Bacilli</taxon>
        <taxon>Bacillales</taxon>
        <taxon>Paenibacillaceae</taxon>
        <taxon>Paenibacillus</taxon>
    </lineage>
</organism>
<dbReference type="AlphaFoldDB" id="A0A917D714"/>
<protein>
    <submittedName>
        <fullName evidence="1">Uncharacterized protein</fullName>
    </submittedName>
</protein>
<reference evidence="1" key="2">
    <citation type="submission" date="2020-09" db="EMBL/GenBank/DDBJ databases">
        <authorList>
            <person name="Sun Q."/>
            <person name="Zhou Y."/>
        </authorList>
    </citation>
    <scope>NUCLEOTIDE SEQUENCE</scope>
    <source>
        <strain evidence="1">CGMCC 1.16134</strain>
    </source>
</reference>
<comment type="caution">
    <text evidence="1">The sequence shown here is derived from an EMBL/GenBank/DDBJ whole genome shotgun (WGS) entry which is preliminary data.</text>
</comment>
<reference evidence="1" key="1">
    <citation type="journal article" date="2014" name="Int. J. Syst. Evol. Microbiol.">
        <title>Complete genome sequence of Corynebacterium casei LMG S-19264T (=DSM 44701T), isolated from a smear-ripened cheese.</title>
        <authorList>
            <consortium name="US DOE Joint Genome Institute (JGI-PGF)"/>
            <person name="Walter F."/>
            <person name="Albersmeier A."/>
            <person name="Kalinowski J."/>
            <person name="Ruckert C."/>
        </authorList>
    </citation>
    <scope>NUCLEOTIDE SEQUENCE</scope>
    <source>
        <strain evidence="1">CGMCC 1.16134</strain>
    </source>
</reference>
<accession>A0A917D714</accession>
<dbReference type="EMBL" id="BMKR01000061">
    <property type="protein sequence ID" value="GGG13316.1"/>
    <property type="molecule type" value="Genomic_DNA"/>
</dbReference>
<dbReference type="Proteomes" id="UP000637643">
    <property type="component" value="Unassembled WGS sequence"/>
</dbReference>
<evidence type="ECO:0000313" key="1">
    <source>
        <dbReference type="EMBL" id="GGG13316.1"/>
    </source>
</evidence>
<evidence type="ECO:0000313" key="2">
    <source>
        <dbReference type="Proteomes" id="UP000637643"/>
    </source>
</evidence>
<gene>
    <name evidence="1" type="ORF">GCM10010912_67200</name>
</gene>
<sequence>MNYKWNSNRPQDGELFQKFEEYIRDHQAIDVIKVTKAAALKLYQETKEILDIAVSNNRDLQTH</sequence>